<protein>
    <submittedName>
        <fullName evidence="2">Uncharacterized protein</fullName>
    </submittedName>
</protein>
<gene>
    <name evidence="2" type="ORF">M1E25_23470</name>
</gene>
<accession>A0ABT0XCL7</accession>
<comment type="caution">
    <text evidence="2">The sequence shown here is derived from an EMBL/GenBank/DDBJ whole genome shotgun (WGS) entry which is preliminary data.</text>
</comment>
<feature type="region of interest" description="Disordered" evidence="1">
    <location>
        <begin position="126"/>
        <end position="148"/>
    </location>
</feature>
<evidence type="ECO:0000256" key="1">
    <source>
        <dbReference type="SAM" id="MobiDB-lite"/>
    </source>
</evidence>
<evidence type="ECO:0000313" key="3">
    <source>
        <dbReference type="Proteomes" id="UP001167160"/>
    </source>
</evidence>
<keyword evidence="3" id="KW-1185">Reference proteome</keyword>
<name>A0ABT0XCL7_9ACTN</name>
<dbReference type="Proteomes" id="UP001167160">
    <property type="component" value="Unassembled WGS sequence"/>
</dbReference>
<dbReference type="RefSeq" id="WP_251418934.1">
    <property type="nucleotide sequence ID" value="NZ_JAMQGM010000056.1"/>
</dbReference>
<sequence>MALFLGAPQASAATVCASISGAKACVETYGDHIYLYDTAADGAHPEVYFALEDAGYAVAFGYCRQTGGANTVADCNFDFPESSYVHFVAARVDGSTLEDYSGVHTAYAGAALLTKGSDLGSFDRVAAESGQSQAAEDTPTPTDPSKVVTGGAAALENQRTIDSVTEDLRKSARALSLDEVQNRGLGKYVDAGRYTAKEPRVIDTFASEESAPEPKKAPAGSAMALATTCWEASYWAGIQEGVMTLYGQTDVTWCGDSGNNWINYSAHGCWGDEAWPTYKFEGCTTIDDYGHPKPDEYWNVYDVWSQYQLCPLYLTKAGGCFWTDRPQLKYRFGAAGEIWFISSNF</sequence>
<dbReference type="EMBL" id="JAMQGM010000056">
    <property type="protein sequence ID" value="MCM2580261.1"/>
    <property type="molecule type" value="Genomic_DNA"/>
</dbReference>
<organism evidence="2 3">
    <name type="scientific">Streptomyces meridianus</name>
    <dbReference type="NCBI Taxonomy" id="2938945"/>
    <lineage>
        <taxon>Bacteria</taxon>
        <taxon>Bacillati</taxon>
        <taxon>Actinomycetota</taxon>
        <taxon>Actinomycetes</taxon>
        <taxon>Kitasatosporales</taxon>
        <taxon>Streptomycetaceae</taxon>
        <taxon>Streptomyces</taxon>
    </lineage>
</organism>
<reference evidence="2" key="1">
    <citation type="journal article" date="2023" name="Int. J. Syst. Evol. Microbiol.">
        <title>Streptomyces meridianus sp. nov. isolated from brackish water of the Tagus estuary in Alcochete, Portugal.</title>
        <authorList>
            <person name="Santos J.D.N."/>
            <person name="Klimek D."/>
            <person name="Calusinska M."/>
            <person name="Lobo Da Cunha A."/>
            <person name="Catita J."/>
            <person name="Goncalves H."/>
            <person name="Gonzalez I."/>
            <person name="Reyes F."/>
            <person name="Lage O.M."/>
        </authorList>
    </citation>
    <scope>NUCLEOTIDE SEQUENCE</scope>
    <source>
        <strain evidence="2">MTZ3.1</strain>
    </source>
</reference>
<proteinExistence type="predicted"/>
<evidence type="ECO:0000313" key="2">
    <source>
        <dbReference type="EMBL" id="MCM2580261.1"/>
    </source>
</evidence>